<dbReference type="InterPro" id="IPR027417">
    <property type="entry name" value="P-loop_NTPase"/>
</dbReference>
<feature type="region of interest" description="Disordered" evidence="8">
    <location>
        <begin position="1"/>
        <end position="28"/>
    </location>
</feature>
<dbReference type="InterPro" id="IPR003439">
    <property type="entry name" value="ABC_transporter-like_ATP-bd"/>
</dbReference>
<gene>
    <name evidence="12" type="ORF">ACFOEX_05045</name>
</gene>
<keyword evidence="2" id="KW-0813">Transport</keyword>
<evidence type="ECO:0000256" key="2">
    <source>
        <dbReference type="ARBA" id="ARBA00022448"/>
    </source>
</evidence>
<feature type="transmembrane region" description="Helical" evidence="9">
    <location>
        <begin position="95"/>
        <end position="120"/>
    </location>
</feature>
<dbReference type="Gene3D" id="3.40.50.300">
    <property type="entry name" value="P-loop containing nucleotide triphosphate hydrolases"/>
    <property type="match status" value="1"/>
</dbReference>
<evidence type="ECO:0000256" key="5">
    <source>
        <dbReference type="ARBA" id="ARBA00022840"/>
    </source>
</evidence>
<dbReference type="PANTHER" id="PTHR11384:SF59">
    <property type="entry name" value="LYSOSOMAL COBALAMIN TRANSPORTER ABCD4"/>
    <property type="match status" value="1"/>
</dbReference>
<evidence type="ECO:0000256" key="9">
    <source>
        <dbReference type="SAM" id="Phobius"/>
    </source>
</evidence>
<evidence type="ECO:0000256" key="1">
    <source>
        <dbReference type="ARBA" id="ARBA00004651"/>
    </source>
</evidence>
<dbReference type="Proteomes" id="UP001595536">
    <property type="component" value="Unassembled WGS sequence"/>
</dbReference>
<keyword evidence="3 9" id="KW-0812">Transmembrane</keyword>
<name>A0ABV7LED7_9HYPH</name>
<dbReference type="RefSeq" id="WP_376830901.1">
    <property type="nucleotide sequence ID" value="NZ_JBHLWR010000006.1"/>
</dbReference>
<protein>
    <submittedName>
        <fullName evidence="12">ABC transporter ATP-binding protein/permease</fullName>
    </submittedName>
</protein>
<dbReference type="Pfam" id="PF06472">
    <property type="entry name" value="ABC_membrane_2"/>
    <property type="match status" value="1"/>
</dbReference>
<dbReference type="InterPro" id="IPR036640">
    <property type="entry name" value="ABC1_TM_sf"/>
</dbReference>
<feature type="transmembrane region" description="Helical" evidence="9">
    <location>
        <begin position="177"/>
        <end position="199"/>
    </location>
</feature>
<feature type="domain" description="ABC transporter" evidence="10">
    <location>
        <begin position="400"/>
        <end position="610"/>
    </location>
</feature>
<accession>A0ABV7LED7</accession>
<feature type="domain" description="ABC transmembrane type-1" evidence="11">
    <location>
        <begin position="61"/>
        <end position="360"/>
    </location>
</feature>
<feature type="transmembrane region" description="Helical" evidence="9">
    <location>
        <begin position="211"/>
        <end position="234"/>
    </location>
</feature>
<keyword evidence="6 9" id="KW-1133">Transmembrane helix</keyword>
<keyword evidence="7 9" id="KW-0472">Membrane</keyword>
<evidence type="ECO:0000259" key="11">
    <source>
        <dbReference type="PROSITE" id="PS50929"/>
    </source>
</evidence>
<evidence type="ECO:0000256" key="6">
    <source>
        <dbReference type="ARBA" id="ARBA00022989"/>
    </source>
</evidence>
<feature type="transmembrane region" description="Helical" evidence="9">
    <location>
        <begin position="301"/>
        <end position="325"/>
    </location>
</feature>
<dbReference type="PROSITE" id="PS50893">
    <property type="entry name" value="ABC_TRANSPORTER_2"/>
    <property type="match status" value="1"/>
</dbReference>
<evidence type="ECO:0000259" key="10">
    <source>
        <dbReference type="PROSITE" id="PS50893"/>
    </source>
</evidence>
<dbReference type="InterPro" id="IPR003593">
    <property type="entry name" value="AAA+_ATPase"/>
</dbReference>
<dbReference type="EMBL" id="JBHRUV010000019">
    <property type="protein sequence ID" value="MFC3265726.1"/>
    <property type="molecule type" value="Genomic_DNA"/>
</dbReference>
<evidence type="ECO:0000256" key="3">
    <source>
        <dbReference type="ARBA" id="ARBA00022692"/>
    </source>
</evidence>
<dbReference type="Pfam" id="PF00005">
    <property type="entry name" value="ABC_tran"/>
    <property type="match status" value="1"/>
</dbReference>
<evidence type="ECO:0000256" key="7">
    <source>
        <dbReference type="ARBA" id="ARBA00023136"/>
    </source>
</evidence>
<comment type="caution">
    <text evidence="12">The sequence shown here is derived from an EMBL/GenBank/DDBJ whole genome shotgun (WGS) entry which is preliminary data.</text>
</comment>
<evidence type="ECO:0000313" key="13">
    <source>
        <dbReference type="Proteomes" id="UP001595536"/>
    </source>
</evidence>
<dbReference type="PROSITE" id="PS50929">
    <property type="entry name" value="ABC_TM1F"/>
    <property type="match status" value="1"/>
</dbReference>
<dbReference type="SUPFAM" id="SSF90123">
    <property type="entry name" value="ABC transporter transmembrane region"/>
    <property type="match status" value="1"/>
</dbReference>
<comment type="subcellular location">
    <subcellularLocation>
        <location evidence="1">Cell membrane</location>
        <topology evidence="1">Multi-pass membrane protein</topology>
    </subcellularLocation>
</comment>
<evidence type="ECO:0000313" key="12">
    <source>
        <dbReference type="EMBL" id="MFC3265726.1"/>
    </source>
</evidence>
<organism evidence="12 13">
    <name type="scientific">Camelimonas abortus</name>
    <dbReference type="NCBI Taxonomy" id="1017184"/>
    <lineage>
        <taxon>Bacteria</taxon>
        <taxon>Pseudomonadati</taxon>
        <taxon>Pseudomonadota</taxon>
        <taxon>Alphaproteobacteria</taxon>
        <taxon>Hyphomicrobiales</taxon>
        <taxon>Chelatococcaceae</taxon>
        <taxon>Camelimonas</taxon>
    </lineage>
</organism>
<keyword evidence="13" id="KW-1185">Reference proteome</keyword>
<feature type="compositionally biased region" description="Basic and acidic residues" evidence="8">
    <location>
        <begin position="1"/>
        <end position="13"/>
    </location>
</feature>
<dbReference type="SMART" id="SM00382">
    <property type="entry name" value="AAA"/>
    <property type="match status" value="1"/>
</dbReference>
<reference evidence="13" key="1">
    <citation type="journal article" date="2019" name="Int. J. Syst. Evol. Microbiol.">
        <title>The Global Catalogue of Microorganisms (GCM) 10K type strain sequencing project: providing services to taxonomists for standard genome sequencing and annotation.</title>
        <authorList>
            <consortium name="The Broad Institute Genomics Platform"/>
            <consortium name="The Broad Institute Genome Sequencing Center for Infectious Disease"/>
            <person name="Wu L."/>
            <person name="Ma J."/>
        </authorList>
    </citation>
    <scope>NUCLEOTIDE SEQUENCE [LARGE SCALE GENOMIC DNA]</scope>
    <source>
        <strain evidence="13">CCM 7941</strain>
    </source>
</reference>
<dbReference type="InterPro" id="IPR050835">
    <property type="entry name" value="ABC_transporter_sub-D"/>
</dbReference>
<evidence type="ECO:0000256" key="4">
    <source>
        <dbReference type="ARBA" id="ARBA00022741"/>
    </source>
</evidence>
<keyword evidence="4" id="KW-0547">Nucleotide-binding</keyword>
<keyword evidence="5 12" id="KW-0067">ATP-binding</keyword>
<evidence type="ECO:0000256" key="8">
    <source>
        <dbReference type="SAM" id="MobiDB-lite"/>
    </source>
</evidence>
<sequence>MASARDRKTEKDASPTPARGQPDDLAGHPVDTPRVLFADMMLLLRSAIVSPERNQLGMIVLGIIVVVSGVAFMQIRLNAWNQPFYDALSARNFSAFLNQLGQFAIIAGVLLCLVVAQTWLQEMLKLVLRKQATRDLLDQWLKPGRAYRISRSGDIGVNPDQRMAEDVRHLTELSAQLGIGLFQSTLLLFSFVGVLWMLSSSVVFTWDGRDFAIPGYMVWAALFYSGVASWLSWLSGRRLIHLNSERYSREAELRVAMVRTNEHVDAMTLERGEAHERAALEQPLDKVLAAMRSLVSALTRLTWITSGYGWFALVAPIIVAAPAYFSGKLSFGALMMAVGAFNQVQQALRWFVDNFATIADWRATLIRVVAFRQALVALDEQPASSGRPHIRRVEGAGDEIVITGLELHFRDHIARLESDLRVPPGERVLVYGDAGSGKSTLFRALAGLWRRGSGTIVMPPREQVAFLPRAPFLPRGPLRESVLYACSGKVSDADVTEALRKVGMERLADSLDVVASWDRELPMDEQQRLALARAMLQHPRWVIMDEALNELDPAEAAALRRTFSRQLPDIGLIYTSAVEDRSGHFTRTLRLQRINTPPPGADDGPAHDATD</sequence>
<dbReference type="Gene3D" id="1.20.1560.10">
    <property type="entry name" value="ABC transporter type 1, transmembrane domain"/>
    <property type="match status" value="1"/>
</dbReference>
<dbReference type="GO" id="GO:0005524">
    <property type="term" value="F:ATP binding"/>
    <property type="evidence" value="ECO:0007669"/>
    <property type="project" value="UniProtKB-KW"/>
</dbReference>
<dbReference type="InterPro" id="IPR011527">
    <property type="entry name" value="ABC1_TM_dom"/>
</dbReference>
<proteinExistence type="predicted"/>
<dbReference type="PANTHER" id="PTHR11384">
    <property type="entry name" value="ATP-BINDING CASSETTE, SUB-FAMILY D MEMBER"/>
    <property type="match status" value="1"/>
</dbReference>
<feature type="transmembrane region" description="Helical" evidence="9">
    <location>
        <begin position="56"/>
        <end position="75"/>
    </location>
</feature>
<dbReference type="SUPFAM" id="SSF52540">
    <property type="entry name" value="P-loop containing nucleoside triphosphate hydrolases"/>
    <property type="match status" value="1"/>
</dbReference>